<evidence type="ECO:0000256" key="5">
    <source>
        <dbReference type="HAMAP-Rule" id="MF_01260"/>
    </source>
</evidence>
<dbReference type="Pfam" id="PF00561">
    <property type="entry name" value="Abhydrolase_1"/>
    <property type="match status" value="1"/>
</dbReference>
<feature type="binding site" evidence="5">
    <location>
        <begin position="82"/>
        <end position="83"/>
    </location>
    <ligand>
        <name>substrate</name>
    </ligand>
</feature>
<comment type="pathway">
    <text evidence="5">Cofactor biosynthesis; biotin biosynthesis.</text>
</comment>
<sequence length="258" mass="28478">MKLQTDISGSGEPLVLLHGWGLNSGVWHPLLPRLTERYRVISIDLPGFGVNADRQPSPYALTSVGHMLADAIPDGATVLGWSLGGLLAQWLAIHFPHKVKRLVLVASTPCFVQQQSWPGVRPAVLHTFERQLENDFSDTLDRFLAIQAMGSPSARHDIRNIRECVSQFPEPDPAALRHGLTLLGTVDLRHELPRITAPIARFYGRLDSLVPHKAIELIESVKGSDYLHIFEHASHAPFISHPDAFVEHLMAACDSPVA</sequence>
<keyword evidence="1 5" id="KW-0719">Serine esterase</keyword>
<feature type="binding site" evidence="5">
    <location>
        <position position="235"/>
    </location>
    <ligand>
        <name>substrate</name>
    </ligand>
</feature>
<dbReference type="EMBL" id="JAJEWP010000003">
    <property type="protein sequence ID" value="MCC2617018.1"/>
    <property type="molecule type" value="Genomic_DNA"/>
</dbReference>
<evidence type="ECO:0000256" key="4">
    <source>
        <dbReference type="ARBA" id="ARBA00022801"/>
    </source>
</evidence>
<keyword evidence="8" id="KW-1185">Reference proteome</keyword>
<comment type="catalytic activity">
    <reaction evidence="5">
        <text>6-carboxyhexanoyl-[ACP] methyl ester + H2O = 6-carboxyhexanoyl-[ACP] + methanol + H(+)</text>
        <dbReference type="Rhea" id="RHEA:42700"/>
        <dbReference type="Rhea" id="RHEA-COMP:9955"/>
        <dbReference type="Rhea" id="RHEA-COMP:10186"/>
        <dbReference type="ChEBI" id="CHEBI:15377"/>
        <dbReference type="ChEBI" id="CHEBI:15378"/>
        <dbReference type="ChEBI" id="CHEBI:17790"/>
        <dbReference type="ChEBI" id="CHEBI:78846"/>
        <dbReference type="ChEBI" id="CHEBI:82735"/>
        <dbReference type="EC" id="3.1.1.85"/>
    </reaction>
</comment>
<dbReference type="RefSeq" id="WP_229160892.1">
    <property type="nucleotide sequence ID" value="NZ_JAJEWP010000003.1"/>
</dbReference>
<dbReference type="Gene3D" id="3.40.50.1820">
    <property type="entry name" value="alpha/beta hydrolase"/>
    <property type="match status" value="1"/>
</dbReference>
<dbReference type="PRINTS" id="PR00111">
    <property type="entry name" value="ABHYDROLASE"/>
</dbReference>
<dbReference type="SUPFAM" id="SSF53474">
    <property type="entry name" value="alpha/beta-Hydrolases"/>
    <property type="match status" value="1"/>
</dbReference>
<feature type="binding site" evidence="5">
    <location>
        <begin position="143"/>
        <end position="147"/>
    </location>
    <ligand>
        <name>substrate</name>
    </ligand>
</feature>
<dbReference type="Proteomes" id="UP001520878">
    <property type="component" value="Unassembled WGS sequence"/>
</dbReference>
<protein>
    <recommendedName>
        <fullName evidence="5">Pimeloyl-[acyl-carrier protein] methyl ester esterase</fullName>
        <ecNumber evidence="5">3.1.1.85</ecNumber>
    </recommendedName>
    <alternativeName>
        <fullName evidence="5">Biotin synthesis protein BioH</fullName>
    </alternativeName>
    <alternativeName>
        <fullName evidence="5">Carboxylesterase BioH</fullName>
    </alternativeName>
</protein>
<comment type="similarity">
    <text evidence="5">Belongs to the AB hydrolase superfamily. Carboxylesterase BioH family.</text>
</comment>
<feature type="binding site" evidence="5">
    <location>
        <position position="20"/>
    </location>
    <ligand>
        <name>substrate</name>
    </ligand>
</feature>
<dbReference type="InterPro" id="IPR010076">
    <property type="entry name" value="BioH"/>
</dbReference>
<evidence type="ECO:0000313" key="7">
    <source>
        <dbReference type="EMBL" id="MCC2617018.1"/>
    </source>
</evidence>
<dbReference type="HAMAP" id="MF_01260">
    <property type="entry name" value="Carboxylester"/>
    <property type="match status" value="1"/>
</dbReference>
<keyword evidence="3 5" id="KW-0093">Biotin biosynthesis</keyword>
<keyword evidence="4 5" id="KW-0378">Hydrolase</keyword>
<dbReference type="EC" id="3.1.1.85" evidence="5"/>
<name>A0ABS8G921_9ALTE</name>
<dbReference type="InterPro" id="IPR029058">
    <property type="entry name" value="AB_hydrolase_fold"/>
</dbReference>
<comment type="caution">
    <text evidence="7">The sequence shown here is derived from an EMBL/GenBank/DDBJ whole genome shotgun (WGS) entry which is preliminary data.</text>
</comment>
<evidence type="ECO:0000313" key="8">
    <source>
        <dbReference type="Proteomes" id="UP001520878"/>
    </source>
</evidence>
<evidence type="ECO:0000256" key="1">
    <source>
        <dbReference type="ARBA" id="ARBA00022487"/>
    </source>
</evidence>
<keyword evidence="2 5" id="KW-0963">Cytoplasm</keyword>
<accession>A0ABS8G921</accession>
<proteinExistence type="inferred from homology"/>
<dbReference type="NCBIfam" id="TIGR01738">
    <property type="entry name" value="bioH"/>
    <property type="match status" value="1"/>
</dbReference>
<feature type="active site" evidence="5">
    <location>
        <position position="235"/>
    </location>
</feature>
<dbReference type="GO" id="GO:0090499">
    <property type="term" value="F:pimelyl-[acyl-carrier protein] methyl ester esterase activity"/>
    <property type="evidence" value="ECO:0007669"/>
    <property type="project" value="UniProtKB-EC"/>
</dbReference>
<evidence type="ECO:0000256" key="2">
    <source>
        <dbReference type="ARBA" id="ARBA00022490"/>
    </source>
</evidence>
<feature type="domain" description="AB hydrolase-1" evidence="6">
    <location>
        <begin position="13"/>
        <end position="242"/>
    </location>
</feature>
<reference evidence="7 8" key="1">
    <citation type="submission" date="2021-10" db="EMBL/GenBank/DDBJ databases">
        <title>Draft genome of Aestuariibacter halophilus JC2043.</title>
        <authorList>
            <person name="Emsley S.A."/>
            <person name="Pfannmuller K.M."/>
            <person name="Ushijima B."/>
            <person name="Saw J.H."/>
            <person name="Videau P."/>
        </authorList>
    </citation>
    <scope>NUCLEOTIDE SEQUENCE [LARGE SCALE GENOMIC DNA]</scope>
    <source>
        <strain evidence="7 8">JC2043</strain>
    </source>
</reference>
<dbReference type="InterPro" id="IPR000073">
    <property type="entry name" value="AB_hydrolase_1"/>
</dbReference>
<feature type="active site" evidence="5">
    <location>
        <position position="207"/>
    </location>
</feature>
<comment type="function">
    <text evidence="5">The physiological role of BioH is to remove the methyl group introduced by BioC when the pimeloyl moiety is complete. It allows to synthesize pimeloyl-ACP via the fatty acid synthetic pathway through the hydrolysis of the ester bonds of pimeloyl-ACP esters.</text>
</comment>
<dbReference type="InterPro" id="IPR050266">
    <property type="entry name" value="AB_hydrolase_sf"/>
</dbReference>
<comment type="subcellular location">
    <subcellularLocation>
        <location evidence="5">Cytoplasm</location>
    </subcellularLocation>
</comment>
<organism evidence="7 8">
    <name type="scientific">Fluctibacter halophilus</name>
    <dbReference type="NCBI Taxonomy" id="226011"/>
    <lineage>
        <taxon>Bacteria</taxon>
        <taxon>Pseudomonadati</taxon>
        <taxon>Pseudomonadota</taxon>
        <taxon>Gammaproteobacteria</taxon>
        <taxon>Alteromonadales</taxon>
        <taxon>Alteromonadaceae</taxon>
        <taxon>Fluctibacter</taxon>
    </lineage>
</organism>
<dbReference type="PANTHER" id="PTHR43798:SF31">
    <property type="entry name" value="AB HYDROLASE SUPERFAMILY PROTEIN YCLE"/>
    <property type="match status" value="1"/>
</dbReference>
<gene>
    <name evidence="5 7" type="primary">bioH</name>
    <name evidence="7" type="ORF">LJ739_12265</name>
</gene>
<dbReference type="PANTHER" id="PTHR43798">
    <property type="entry name" value="MONOACYLGLYCEROL LIPASE"/>
    <property type="match status" value="1"/>
</dbReference>
<comment type="subunit">
    <text evidence="5">Monomer.</text>
</comment>
<evidence type="ECO:0000256" key="3">
    <source>
        <dbReference type="ARBA" id="ARBA00022756"/>
    </source>
</evidence>
<feature type="active site" description="Nucleophile" evidence="5">
    <location>
        <position position="82"/>
    </location>
</feature>
<evidence type="ECO:0000259" key="6">
    <source>
        <dbReference type="Pfam" id="PF00561"/>
    </source>
</evidence>